<dbReference type="InterPro" id="IPR015797">
    <property type="entry name" value="NUDIX_hydrolase-like_dom_sf"/>
</dbReference>
<dbReference type="PANTHER" id="PTHR12992">
    <property type="entry name" value="NUDIX HYDROLASE"/>
    <property type="match status" value="1"/>
</dbReference>
<comment type="caution">
    <text evidence="2">The sequence shown here is derived from an EMBL/GenBank/DDBJ whole genome shotgun (WGS) entry which is preliminary data.</text>
</comment>
<dbReference type="Proteomes" id="UP000093000">
    <property type="component" value="Unassembled WGS sequence"/>
</dbReference>
<dbReference type="PANTHER" id="PTHR12992:SF44">
    <property type="entry name" value="NUDIX HYDROLASE DOMAIN-CONTAINING PROTEIN"/>
    <property type="match status" value="1"/>
</dbReference>
<dbReference type="InterPro" id="IPR000086">
    <property type="entry name" value="NUDIX_hydrolase_dom"/>
</dbReference>
<protein>
    <submittedName>
        <fullName evidence="2">Uncharacterized protein C14C4.10c</fullName>
    </submittedName>
</protein>
<evidence type="ECO:0000259" key="1">
    <source>
        <dbReference type="PROSITE" id="PS51462"/>
    </source>
</evidence>
<dbReference type="STRING" id="101091.A0A1C7MZ28"/>
<proteinExistence type="predicted"/>
<evidence type="ECO:0000313" key="3">
    <source>
        <dbReference type="Proteomes" id="UP000093000"/>
    </source>
</evidence>
<dbReference type="EMBL" id="LUGH01000972">
    <property type="protein sequence ID" value="OBZ82032.1"/>
    <property type="molecule type" value="Genomic_DNA"/>
</dbReference>
<gene>
    <name evidence="2" type="ORF">A0J61_09920</name>
</gene>
<dbReference type="InterPro" id="IPR045121">
    <property type="entry name" value="CoAse"/>
</dbReference>
<feature type="domain" description="Nudix hydrolase" evidence="1">
    <location>
        <begin position="50"/>
        <end position="195"/>
    </location>
</feature>
<accession>A0A1C7MZ28</accession>
<sequence length="234" mass="26553">MSKHDLKLIIQRMKLYSENSVEPEENSIRKASVAAIIRWRPYLDFPLVDSQIKNPLDLLIQPWVNDCHGEAEILYIQRALRPNDKSISWSGHIAFPGGKDEPSDKTSLDTVIRECREEIGIDLSTDGFLLLGTLEKRKINQANMLKMILTPYVTPITPACTIQMSEVADLHWIPILPYTPIKEEDPTGKSPWSVHTIVPAIPIADVYLWGMTLRMTQDILQLPISPYTLSTSHL</sequence>
<dbReference type="SUPFAM" id="SSF55811">
    <property type="entry name" value="Nudix"/>
    <property type="match status" value="1"/>
</dbReference>
<dbReference type="PROSITE" id="PS51462">
    <property type="entry name" value="NUDIX"/>
    <property type="match status" value="1"/>
</dbReference>
<dbReference type="Gene3D" id="3.90.79.10">
    <property type="entry name" value="Nucleoside Triphosphate Pyrophosphohydrolase"/>
    <property type="match status" value="1"/>
</dbReference>
<dbReference type="OrthoDB" id="77989at2759"/>
<organism evidence="2 3">
    <name type="scientific">Choanephora cucurbitarum</name>
    <dbReference type="NCBI Taxonomy" id="101091"/>
    <lineage>
        <taxon>Eukaryota</taxon>
        <taxon>Fungi</taxon>
        <taxon>Fungi incertae sedis</taxon>
        <taxon>Mucoromycota</taxon>
        <taxon>Mucoromycotina</taxon>
        <taxon>Mucoromycetes</taxon>
        <taxon>Mucorales</taxon>
        <taxon>Mucorineae</taxon>
        <taxon>Choanephoraceae</taxon>
        <taxon>Choanephoroideae</taxon>
        <taxon>Choanephora</taxon>
    </lineage>
</organism>
<dbReference type="InParanoid" id="A0A1C7MZ28"/>
<name>A0A1C7MZ28_9FUNG</name>
<keyword evidence="3" id="KW-1185">Reference proteome</keyword>
<dbReference type="GO" id="GO:0010945">
    <property type="term" value="F:coenzyme A diphosphatase activity"/>
    <property type="evidence" value="ECO:0007669"/>
    <property type="project" value="InterPro"/>
</dbReference>
<reference evidence="2 3" key="1">
    <citation type="submission" date="2016-03" db="EMBL/GenBank/DDBJ databases">
        <title>Choanephora cucurbitarum.</title>
        <authorList>
            <person name="Min B."/>
            <person name="Park H."/>
            <person name="Park J.-H."/>
            <person name="Shin H.-D."/>
            <person name="Choi I.-G."/>
        </authorList>
    </citation>
    <scope>NUCLEOTIDE SEQUENCE [LARGE SCALE GENOMIC DNA]</scope>
    <source>
        <strain evidence="2 3">KUS-F28377</strain>
    </source>
</reference>
<dbReference type="CDD" id="cd03426">
    <property type="entry name" value="NUDIX_CoAse_Nudt7"/>
    <property type="match status" value="1"/>
</dbReference>
<evidence type="ECO:0000313" key="2">
    <source>
        <dbReference type="EMBL" id="OBZ82032.1"/>
    </source>
</evidence>
<dbReference type="AlphaFoldDB" id="A0A1C7MZ28"/>
<dbReference type="Pfam" id="PF00293">
    <property type="entry name" value="NUDIX"/>
    <property type="match status" value="1"/>
</dbReference>